<gene>
    <name evidence="2" type="ORF">NLJ89_g11694</name>
</gene>
<dbReference type="AlphaFoldDB" id="A0A9W8MRD8"/>
<dbReference type="OrthoDB" id="3217513at2759"/>
<evidence type="ECO:0000313" key="3">
    <source>
        <dbReference type="Proteomes" id="UP001148786"/>
    </source>
</evidence>
<protein>
    <recommendedName>
        <fullName evidence="1">T4 RNA ligase 1-like N-terminal domain-containing protein</fullName>
    </recommendedName>
</protein>
<evidence type="ECO:0000313" key="2">
    <source>
        <dbReference type="EMBL" id="KAJ3487616.1"/>
    </source>
</evidence>
<accession>A0A9W8MRD8</accession>
<dbReference type="InterPro" id="IPR019039">
    <property type="entry name" value="T4-Rnl1-like_N"/>
</dbReference>
<feature type="domain" description="T4 RNA ligase 1-like N-terminal" evidence="1">
    <location>
        <begin position="70"/>
        <end position="208"/>
    </location>
</feature>
<keyword evidence="3" id="KW-1185">Reference proteome</keyword>
<sequence length="432" mass="49885">MITDTSPLRSDTIDPHLLESYATTQVWEEGQNEYRKIITKHHPQLPISIHNYNDRALNRKQQWDDLVIASRTLVTETRTGKVVSRIFSKFFNFHEKLAYRPTGGEHAFAIEEKVDGSIISPFYYHDQWMLVSRASFDSPHIQSAWNILNSKYPGALRKLDQDKTYVFELIDPTMPIKVLYKTKDLVLLSIFSKSGQEPLHDFDWKTLPFSRPRLHVADQVNPKELKTLNLDNEEGFVVKFWRTADDRYPQRIKVKFDSYLSNMEQVPNVKSNDSVSLLRAPSKASILGHYSKHRLLIPHFNAAVVAKCMDGCKQQFLRGLEGIADDYGGDEWVRAIETIWDRIDALFVLQEDEWREIVERLQREGFRARGGAADVRNKALERRVLKGDVEKALRPALLSRFSGESSKRHVQLVVESMEFPSDLKSTEVIGIL</sequence>
<proteinExistence type="predicted"/>
<reference evidence="2" key="1">
    <citation type="submission" date="2022-07" db="EMBL/GenBank/DDBJ databases">
        <title>Genome Sequence of Agrocybe chaxingu.</title>
        <authorList>
            <person name="Buettner E."/>
        </authorList>
    </citation>
    <scope>NUCLEOTIDE SEQUENCE</scope>
    <source>
        <strain evidence="2">MP-N11</strain>
    </source>
</reference>
<dbReference type="EMBL" id="JANKHO010002916">
    <property type="protein sequence ID" value="KAJ3487616.1"/>
    <property type="molecule type" value="Genomic_DNA"/>
</dbReference>
<dbReference type="Pfam" id="PF09511">
    <property type="entry name" value="RNA_lig_T4_1"/>
    <property type="match status" value="1"/>
</dbReference>
<evidence type="ECO:0000259" key="1">
    <source>
        <dbReference type="Pfam" id="PF09511"/>
    </source>
</evidence>
<dbReference type="Proteomes" id="UP001148786">
    <property type="component" value="Unassembled WGS sequence"/>
</dbReference>
<organism evidence="2 3">
    <name type="scientific">Agrocybe chaxingu</name>
    <dbReference type="NCBI Taxonomy" id="84603"/>
    <lineage>
        <taxon>Eukaryota</taxon>
        <taxon>Fungi</taxon>
        <taxon>Dikarya</taxon>
        <taxon>Basidiomycota</taxon>
        <taxon>Agaricomycotina</taxon>
        <taxon>Agaricomycetes</taxon>
        <taxon>Agaricomycetidae</taxon>
        <taxon>Agaricales</taxon>
        <taxon>Agaricineae</taxon>
        <taxon>Strophariaceae</taxon>
        <taxon>Agrocybe</taxon>
    </lineage>
</organism>
<name>A0A9W8MRD8_9AGAR</name>
<comment type="caution">
    <text evidence="2">The sequence shown here is derived from an EMBL/GenBank/DDBJ whole genome shotgun (WGS) entry which is preliminary data.</text>
</comment>